<sequence length="81" mass="8923">GSKQKFTSSPSSDKVFKFLLPLLIGLVAIKCQAKGKDPFEAHPIIMSCLCIAICIYGLARGIRNQVQTHDLQILDYVMLVS</sequence>
<keyword evidence="1" id="KW-0812">Transmembrane</keyword>
<organism evidence="2 3">
    <name type="scientific">Ilex paraguariensis</name>
    <name type="common">yerba mate</name>
    <dbReference type="NCBI Taxonomy" id="185542"/>
    <lineage>
        <taxon>Eukaryota</taxon>
        <taxon>Viridiplantae</taxon>
        <taxon>Streptophyta</taxon>
        <taxon>Embryophyta</taxon>
        <taxon>Tracheophyta</taxon>
        <taxon>Spermatophyta</taxon>
        <taxon>Magnoliopsida</taxon>
        <taxon>eudicotyledons</taxon>
        <taxon>Gunneridae</taxon>
        <taxon>Pentapetalae</taxon>
        <taxon>asterids</taxon>
        <taxon>campanulids</taxon>
        <taxon>Aquifoliales</taxon>
        <taxon>Aquifoliaceae</taxon>
        <taxon>Ilex</taxon>
    </lineage>
</organism>
<gene>
    <name evidence="2" type="ORF">ILEXP_LOCUS57834</name>
</gene>
<evidence type="ECO:0000256" key="1">
    <source>
        <dbReference type="SAM" id="Phobius"/>
    </source>
</evidence>
<evidence type="ECO:0000313" key="2">
    <source>
        <dbReference type="EMBL" id="CAK9187319.1"/>
    </source>
</evidence>
<dbReference type="InterPro" id="IPR053258">
    <property type="entry name" value="Ca-permeable_cation_channel"/>
</dbReference>
<protein>
    <submittedName>
        <fullName evidence="2">Uncharacterized protein</fullName>
    </submittedName>
</protein>
<comment type="caution">
    <text evidence="2">The sequence shown here is derived from an EMBL/GenBank/DDBJ whole genome shotgun (WGS) entry which is preliminary data.</text>
</comment>
<feature type="non-terminal residue" evidence="2">
    <location>
        <position position="81"/>
    </location>
</feature>
<feature type="non-terminal residue" evidence="2">
    <location>
        <position position="1"/>
    </location>
</feature>
<dbReference type="Proteomes" id="UP001642360">
    <property type="component" value="Unassembled WGS sequence"/>
</dbReference>
<reference evidence="2 3" key="1">
    <citation type="submission" date="2024-02" db="EMBL/GenBank/DDBJ databases">
        <authorList>
            <person name="Vignale AGUSTIN F."/>
            <person name="Sosa J E."/>
            <person name="Modenutti C."/>
        </authorList>
    </citation>
    <scope>NUCLEOTIDE SEQUENCE [LARGE SCALE GENOMIC DNA]</scope>
</reference>
<dbReference type="AlphaFoldDB" id="A0ABC8V245"/>
<feature type="transmembrane region" description="Helical" evidence="1">
    <location>
        <begin position="43"/>
        <end position="59"/>
    </location>
</feature>
<keyword evidence="1" id="KW-1133">Transmembrane helix</keyword>
<evidence type="ECO:0000313" key="3">
    <source>
        <dbReference type="Proteomes" id="UP001642360"/>
    </source>
</evidence>
<dbReference type="PANTHER" id="PTHR34115:SF6">
    <property type="entry name" value="PROTEIN, PUTATIVE-RELATED"/>
    <property type="match status" value="1"/>
</dbReference>
<keyword evidence="3" id="KW-1185">Reference proteome</keyword>
<proteinExistence type="predicted"/>
<keyword evidence="1" id="KW-0472">Membrane</keyword>
<name>A0ABC8V245_9AQUA</name>
<dbReference type="EMBL" id="CAUOFW020009912">
    <property type="protein sequence ID" value="CAK9187319.1"/>
    <property type="molecule type" value="Genomic_DNA"/>
</dbReference>
<accession>A0ABC8V245</accession>
<dbReference type="PANTHER" id="PTHR34115">
    <property type="entry name" value="PROTEIN, PUTATIVE-RELATED"/>
    <property type="match status" value="1"/>
</dbReference>